<feature type="transmembrane region" description="Helical" evidence="6">
    <location>
        <begin position="343"/>
        <end position="361"/>
    </location>
</feature>
<dbReference type="GO" id="GO:0016020">
    <property type="term" value="C:membrane"/>
    <property type="evidence" value="ECO:0007669"/>
    <property type="project" value="UniProtKB-SubCell"/>
</dbReference>
<dbReference type="InterPro" id="IPR036259">
    <property type="entry name" value="MFS_trans_sf"/>
</dbReference>
<dbReference type="Pfam" id="PF12832">
    <property type="entry name" value="MFS_1_like"/>
    <property type="match status" value="1"/>
</dbReference>
<dbReference type="Gene3D" id="1.20.1250.20">
    <property type="entry name" value="MFS general substrate transporter like domains"/>
    <property type="match status" value="2"/>
</dbReference>
<protein>
    <submittedName>
        <fullName evidence="8">MFS transporter, PPP family, 3-phenylpropionic acid transporter</fullName>
    </submittedName>
</protein>
<evidence type="ECO:0000313" key="9">
    <source>
        <dbReference type="Proteomes" id="UP000192257"/>
    </source>
</evidence>
<name>A0A1X0P0Y1_9TRYP</name>
<feature type="transmembrane region" description="Helical" evidence="6">
    <location>
        <begin position="56"/>
        <end position="78"/>
    </location>
</feature>
<dbReference type="VEuPathDB" id="TriTrypDB:TM35_000083850"/>
<evidence type="ECO:0000256" key="2">
    <source>
        <dbReference type="ARBA" id="ARBA00005241"/>
    </source>
</evidence>
<feature type="transmembrane region" description="Helical" evidence="6">
    <location>
        <begin position="314"/>
        <end position="331"/>
    </location>
</feature>
<feature type="transmembrane region" description="Helical" evidence="6">
    <location>
        <begin position="84"/>
        <end position="102"/>
    </location>
</feature>
<dbReference type="EMBL" id="NBCO01000008">
    <property type="protein sequence ID" value="ORC90587.1"/>
    <property type="molecule type" value="Genomic_DNA"/>
</dbReference>
<dbReference type="InterPro" id="IPR051717">
    <property type="entry name" value="MFS_MFSD6"/>
</dbReference>
<feature type="transmembrane region" description="Helical" evidence="6">
    <location>
        <begin position="373"/>
        <end position="392"/>
    </location>
</feature>
<dbReference type="InterPro" id="IPR024989">
    <property type="entry name" value="MFS_assoc_dom"/>
</dbReference>
<dbReference type="SUPFAM" id="SSF103473">
    <property type="entry name" value="MFS general substrate transporter"/>
    <property type="match status" value="1"/>
</dbReference>
<evidence type="ECO:0000256" key="4">
    <source>
        <dbReference type="ARBA" id="ARBA00022989"/>
    </source>
</evidence>
<evidence type="ECO:0000313" key="8">
    <source>
        <dbReference type="EMBL" id="ORC90587.1"/>
    </source>
</evidence>
<dbReference type="OrthoDB" id="515887at2759"/>
<evidence type="ECO:0000259" key="7">
    <source>
        <dbReference type="Pfam" id="PF12832"/>
    </source>
</evidence>
<dbReference type="GeneID" id="39984030"/>
<evidence type="ECO:0000256" key="1">
    <source>
        <dbReference type="ARBA" id="ARBA00004141"/>
    </source>
</evidence>
<proteinExistence type="inferred from homology"/>
<sequence length="496" mass="55008">MLEESPVAGTHSSSTRRYVSLAPAKIGYFGTYFAFAAVQPYYGVFLTRKGFDANMVGMITALMPICNLLLISPLAYLADRERCSARISTIGAIIATFALLMASLAKDQWFVAFSVLLHFLGSVPLAPLMDQHTMSMLPEDRRNEWGLLRSYGAYGWGIGAPLVSFLITYFGWGVSGIQFAVGMMATLHCMHNGKAYDDIPPTEMHFVEVFLFVLKRKRLFVFWLAVCCMGMGYVFIGTYLFIFLTEIGAPSILLGLSVMMTVIFEIPFFRYADWLHKHFTDVELMTFAMIAWVVRVLGYSLLQNPWYVLLLEPLHGFTFGAMWLASVHLIRCHYPAELGASSVGFLTAGMFGIGPVIGNVLGGILYEALGARGMLRVTAACMGIICLLFRLVDTMLGKGAERAETITVENDRVGLDPSGIDTTVVELADVEKKNKNNKKEENDNDNKWRCPSECVSPSVSLARVGVGVGIMQTEDRMYRDVDMTEEIDVTSALEIK</sequence>
<dbReference type="PANTHER" id="PTHR16172">
    <property type="entry name" value="MAJOR FACILITATOR SUPERFAMILY DOMAIN-CONTAINING PROTEIN 6-LIKE"/>
    <property type="match status" value="1"/>
</dbReference>
<feature type="transmembrane region" description="Helical" evidence="6">
    <location>
        <begin position="220"/>
        <end position="245"/>
    </location>
</feature>
<dbReference type="PANTHER" id="PTHR16172:SF41">
    <property type="entry name" value="MAJOR FACILITATOR SUPERFAMILY DOMAIN-CONTAINING PROTEIN 6-LIKE"/>
    <property type="match status" value="1"/>
</dbReference>
<comment type="subcellular location">
    <subcellularLocation>
        <location evidence="1">Membrane</location>
        <topology evidence="1">Multi-pass membrane protein</topology>
    </subcellularLocation>
</comment>
<feature type="transmembrane region" description="Helical" evidence="6">
    <location>
        <begin position="284"/>
        <end position="302"/>
    </location>
</feature>
<evidence type="ECO:0000256" key="3">
    <source>
        <dbReference type="ARBA" id="ARBA00022692"/>
    </source>
</evidence>
<comment type="similarity">
    <text evidence="2">Belongs to the major facilitator superfamily. MFSD6 family.</text>
</comment>
<evidence type="ECO:0000256" key="5">
    <source>
        <dbReference type="ARBA" id="ARBA00023136"/>
    </source>
</evidence>
<dbReference type="AlphaFoldDB" id="A0A1X0P0Y1"/>
<dbReference type="Proteomes" id="UP000192257">
    <property type="component" value="Unassembled WGS sequence"/>
</dbReference>
<gene>
    <name evidence="8" type="ORF">TM35_000083850</name>
</gene>
<feature type="transmembrane region" description="Helical" evidence="6">
    <location>
        <begin position="153"/>
        <end position="174"/>
    </location>
</feature>
<evidence type="ECO:0000256" key="6">
    <source>
        <dbReference type="SAM" id="Phobius"/>
    </source>
</evidence>
<dbReference type="RefSeq" id="XP_028884653.1">
    <property type="nucleotide sequence ID" value="XM_029024250.1"/>
</dbReference>
<feature type="transmembrane region" description="Helical" evidence="6">
    <location>
        <begin position="26"/>
        <end position="44"/>
    </location>
</feature>
<reference evidence="8 9" key="1">
    <citation type="submission" date="2017-03" db="EMBL/GenBank/DDBJ databases">
        <title>An alternative strategy for trypanosome survival in the mammalian bloodstream revealed through genome and transcriptome analysis of the ubiquitous bovine parasite Trypanosoma (Megatrypanum) theileri.</title>
        <authorList>
            <person name="Kelly S."/>
            <person name="Ivens A."/>
            <person name="Mott A."/>
            <person name="O'Neill E."/>
            <person name="Emms D."/>
            <person name="Macleod O."/>
            <person name="Voorheis P."/>
            <person name="Matthews J."/>
            <person name="Matthews K."/>
            <person name="Carrington M."/>
        </authorList>
    </citation>
    <scope>NUCLEOTIDE SEQUENCE [LARGE SCALE GENOMIC DNA]</scope>
    <source>
        <strain evidence="8">Edinburgh</strain>
    </source>
</reference>
<organism evidence="8 9">
    <name type="scientific">Trypanosoma theileri</name>
    <dbReference type="NCBI Taxonomy" id="67003"/>
    <lineage>
        <taxon>Eukaryota</taxon>
        <taxon>Discoba</taxon>
        <taxon>Euglenozoa</taxon>
        <taxon>Kinetoplastea</taxon>
        <taxon>Metakinetoplastina</taxon>
        <taxon>Trypanosomatida</taxon>
        <taxon>Trypanosomatidae</taxon>
        <taxon>Trypanosoma</taxon>
    </lineage>
</organism>
<comment type="caution">
    <text evidence="8">The sequence shown here is derived from an EMBL/GenBank/DDBJ whole genome shotgun (WGS) entry which is preliminary data.</text>
</comment>
<accession>A0A1X0P0Y1</accession>
<keyword evidence="5 6" id="KW-0472">Membrane</keyword>
<feature type="transmembrane region" description="Helical" evidence="6">
    <location>
        <begin position="251"/>
        <end position="272"/>
    </location>
</feature>
<feature type="transmembrane region" description="Helical" evidence="6">
    <location>
        <begin position="109"/>
        <end position="129"/>
    </location>
</feature>
<keyword evidence="9" id="KW-1185">Reference proteome</keyword>
<feature type="domain" description="Major facilitator superfamily associated" evidence="7">
    <location>
        <begin position="25"/>
        <end position="372"/>
    </location>
</feature>
<keyword evidence="4 6" id="KW-1133">Transmembrane helix</keyword>
<keyword evidence="3 6" id="KW-0812">Transmembrane</keyword>